<dbReference type="Proteomes" id="UP000237105">
    <property type="component" value="Unassembled WGS sequence"/>
</dbReference>
<keyword evidence="2" id="KW-1185">Reference proteome</keyword>
<comment type="caution">
    <text evidence="1">The sequence shown here is derived from an EMBL/GenBank/DDBJ whole genome shotgun (WGS) entry which is preliminary data.</text>
</comment>
<name>A0A2P5A5B1_PARAD</name>
<sequence>MATRSAWCPRGTNGARMFSTLDSDSDDGILQTHASQTPLNTSNPVSLDHEIIVIYVLTMFSNRLECWVLSKVKQLCCRFFESRNGVGIRYPFDPIGETRGCSSGIRCPFGSADETLECPSGILRLVIRKKNSSNSMMRLCELVGIELVNAAYRNSTKGNQTDF</sequence>
<dbReference type="EMBL" id="JXTB01000940">
    <property type="protein sequence ID" value="PON31737.1"/>
    <property type="molecule type" value="Genomic_DNA"/>
</dbReference>
<evidence type="ECO:0000313" key="2">
    <source>
        <dbReference type="Proteomes" id="UP000237105"/>
    </source>
</evidence>
<protein>
    <submittedName>
        <fullName evidence="1">Uncharacterized protein</fullName>
    </submittedName>
</protein>
<dbReference type="AlphaFoldDB" id="A0A2P5A5B1"/>
<accession>A0A2P5A5B1</accession>
<organism evidence="1 2">
    <name type="scientific">Parasponia andersonii</name>
    <name type="common">Sponia andersonii</name>
    <dbReference type="NCBI Taxonomy" id="3476"/>
    <lineage>
        <taxon>Eukaryota</taxon>
        <taxon>Viridiplantae</taxon>
        <taxon>Streptophyta</taxon>
        <taxon>Embryophyta</taxon>
        <taxon>Tracheophyta</taxon>
        <taxon>Spermatophyta</taxon>
        <taxon>Magnoliopsida</taxon>
        <taxon>eudicotyledons</taxon>
        <taxon>Gunneridae</taxon>
        <taxon>Pentapetalae</taxon>
        <taxon>rosids</taxon>
        <taxon>fabids</taxon>
        <taxon>Rosales</taxon>
        <taxon>Cannabaceae</taxon>
        <taxon>Parasponia</taxon>
    </lineage>
</organism>
<proteinExistence type="predicted"/>
<gene>
    <name evidence="1" type="ORF">PanWU01x14_367390</name>
</gene>
<evidence type="ECO:0000313" key="1">
    <source>
        <dbReference type="EMBL" id="PON31737.1"/>
    </source>
</evidence>
<reference evidence="2" key="1">
    <citation type="submission" date="2016-06" db="EMBL/GenBank/DDBJ databases">
        <title>Parallel loss of symbiosis genes in relatives of nitrogen-fixing non-legume Parasponia.</title>
        <authorList>
            <person name="Van Velzen R."/>
            <person name="Holmer R."/>
            <person name="Bu F."/>
            <person name="Rutten L."/>
            <person name="Van Zeijl A."/>
            <person name="Liu W."/>
            <person name="Santuari L."/>
            <person name="Cao Q."/>
            <person name="Sharma T."/>
            <person name="Shen D."/>
            <person name="Roswanjaya Y."/>
            <person name="Wardhani T."/>
            <person name="Kalhor M.S."/>
            <person name="Jansen J."/>
            <person name="Van den Hoogen J."/>
            <person name="Gungor B."/>
            <person name="Hartog M."/>
            <person name="Hontelez J."/>
            <person name="Verver J."/>
            <person name="Yang W.-C."/>
            <person name="Schijlen E."/>
            <person name="Repin R."/>
            <person name="Schilthuizen M."/>
            <person name="Schranz E."/>
            <person name="Heidstra R."/>
            <person name="Miyata K."/>
            <person name="Fedorova E."/>
            <person name="Kohlen W."/>
            <person name="Bisseling T."/>
            <person name="Smit S."/>
            <person name="Geurts R."/>
        </authorList>
    </citation>
    <scope>NUCLEOTIDE SEQUENCE [LARGE SCALE GENOMIC DNA]</scope>
    <source>
        <strain evidence="2">cv. WU1-14</strain>
    </source>
</reference>